<reference evidence="1" key="1">
    <citation type="submission" date="2022-09" db="EMBL/GenBank/DDBJ databases">
        <title>The genome sequence of Tsuneonella sp. YG55.</title>
        <authorList>
            <person name="Liu Y."/>
        </authorList>
    </citation>
    <scope>NUCLEOTIDE SEQUENCE</scope>
    <source>
        <strain evidence="1">YG55</strain>
    </source>
</reference>
<gene>
    <name evidence="1" type="ORF">N0B51_00495</name>
</gene>
<dbReference type="NCBIfam" id="TIGR01509">
    <property type="entry name" value="HAD-SF-IA-v3"/>
    <property type="match status" value="1"/>
</dbReference>
<dbReference type="Gene3D" id="3.40.50.1000">
    <property type="entry name" value="HAD superfamily/HAD-like"/>
    <property type="match status" value="1"/>
</dbReference>
<dbReference type="InterPro" id="IPR036412">
    <property type="entry name" value="HAD-like_sf"/>
</dbReference>
<dbReference type="Proteomes" id="UP001142648">
    <property type="component" value="Unassembled WGS sequence"/>
</dbReference>
<comment type="caution">
    <text evidence="1">The sequence shown here is derived from an EMBL/GenBank/DDBJ whole genome shotgun (WGS) entry which is preliminary data.</text>
</comment>
<dbReference type="EMBL" id="JAOAMV010000001">
    <property type="protein sequence ID" value="MCT2557449.1"/>
    <property type="molecule type" value="Genomic_DNA"/>
</dbReference>
<sequence>MSDAHAGPVEAVVFDVGRVLVQWDLRALFAKLIPDGAELDWFLANVVTEAWHFQHDAGRPLGEMVPELQALHPDHAHLIEAYATRFLETIPGPVPGTSALVERLAARAVPLYAITNFGAEFWAQFRPTFAPLDHMRAIVVSGEERIAKPDPAIFRLAADRFGHDPAKMLFIDDNAANVDAARSLGWQVHHFSDATALEADLARRGLV</sequence>
<dbReference type="SUPFAM" id="SSF56784">
    <property type="entry name" value="HAD-like"/>
    <property type="match status" value="1"/>
</dbReference>
<accession>A0A9X3AJT2</accession>
<proteinExistence type="predicted"/>
<dbReference type="AlphaFoldDB" id="A0A9X3AJT2"/>
<dbReference type="SFLD" id="SFLDS00003">
    <property type="entry name" value="Haloacid_Dehalogenase"/>
    <property type="match status" value="1"/>
</dbReference>
<dbReference type="InterPro" id="IPR023214">
    <property type="entry name" value="HAD_sf"/>
</dbReference>
<protein>
    <submittedName>
        <fullName evidence="1">HAD family phosphatase</fullName>
    </submittedName>
</protein>
<dbReference type="Pfam" id="PF00702">
    <property type="entry name" value="Hydrolase"/>
    <property type="match status" value="1"/>
</dbReference>
<evidence type="ECO:0000313" key="1">
    <source>
        <dbReference type="EMBL" id="MCT2557449.1"/>
    </source>
</evidence>
<evidence type="ECO:0000313" key="2">
    <source>
        <dbReference type="Proteomes" id="UP001142648"/>
    </source>
</evidence>
<dbReference type="InterPro" id="IPR006439">
    <property type="entry name" value="HAD-SF_hydro_IA"/>
</dbReference>
<dbReference type="SFLD" id="SFLDG01129">
    <property type="entry name" value="C1.5:_HAD__Beta-PGM__Phosphata"/>
    <property type="match status" value="1"/>
</dbReference>
<dbReference type="RefSeq" id="WP_259960229.1">
    <property type="nucleotide sequence ID" value="NZ_JAOAMV010000001.1"/>
</dbReference>
<name>A0A9X3AJT2_9SPHN</name>
<dbReference type="PRINTS" id="PR00413">
    <property type="entry name" value="HADHALOGNASE"/>
</dbReference>
<dbReference type="CDD" id="cd02603">
    <property type="entry name" value="HAD_sEH-N_like"/>
    <property type="match status" value="1"/>
</dbReference>
<organism evidence="1 2">
    <name type="scientific">Tsuneonella litorea</name>
    <dbReference type="NCBI Taxonomy" id="2976475"/>
    <lineage>
        <taxon>Bacteria</taxon>
        <taxon>Pseudomonadati</taxon>
        <taxon>Pseudomonadota</taxon>
        <taxon>Alphaproteobacteria</taxon>
        <taxon>Sphingomonadales</taxon>
        <taxon>Erythrobacteraceae</taxon>
        <taxon>Tsuneonella</taxon>
    </lineage>
</organism>
<keyword evidence="2" id="KW-1185">Reference proteome</keyword>
<dbReference type="PANTHER" id="PTHR43611">
    <property type="entry name" value="ALPHA-D-GLUCOSE 1-PHOSPHATE PHOSPHATASE"/>
    <property type="match status" value="1"/>
</dbReference>
<dbReference type="PANTHER" id="PTHR43611:SF3">
    <property type="entry name" value="FLAVIN MONONUCLEOTIDE HYDROLASE 1, CHLOROPLATIC"/>
    <property type="match status" value="1"/>
</dbReference>